<keyword evidence="7 9" id="KW-0472">Membrane</keyword>
<organism evidence="11 12">
    <name type="scientific">Ectorhizobium quercum</name>
    <dbReference type="NCBI Taxonomy" id="2965071"/>
    <lineage>
        <taxon>Bacteria</taxon>
        <taxon>Pseudomonadati</taxon>
        <taxon>Pseudomonadota</taxon>
        <taxon>Alphaproteobacteria</taxon>
        <taxon>Hyphomicrobiales</taxon>
        <taxon>Rhizobiaceae</taxon>
        <taxon>Ectorhizobium</taxon>
    </lineage>
</organism>
<dbReference type="PANTHER" id="PTHR35011">
    <property type="entry name" value="2,3-DIKETO-L-GULONATE TRAP TRANSPORTER SMALL PERMEASE PROTEIN YIAM"/>
    <property type="match status" value="1"/>
</dbReference>
<dbReference type="AlphaFoldDB" id="A0AAE3SVI6"/>
<name>A0AAE3SVI6_9HYPH</name>
<dbReference type="InterPro" id="IPR055348">
    <property type="entry name" value="DctQ"/>
</dbReference>
<evidence type="ECO:0000256" key="7">
    <source>
        <dbReference type="ARBA" id="ARBA00023136"/>
    </source>
</evidence>
<comment type="similarity">
    <text evidence="8 9">Belongs to the TRAP transporter small permease family.</text>
</comment>
<feature type="transmembrane region" description="Helical" evidence="9">
    <location>
        <begin position="95"/>
        <end position="118"/>
    </location>
</feature>
<dbReference type="GO" id="GO:0005886">
    <property type="term" value="C:plasma membrane"/>
    <property type="evidence" value="ECO:0007669"/>
    <property type="project" value="UniProtKB-SubCell"/>
</dbReference>
<evidence type="ECO:0000256" key="4">
    <source>
        <dbReference type="ARBA" id="ARBA00022519"/>
    </source>
</evidence>
<keyword evidence="3" id="KW-1003">Cell membrane</keyword>
<dbReference type="GO" id="GO:0022857">
    <property type="term" value="F:transmembrane transporter activity"/>
    <property type="evidence" value="ECO:0007669"/>
    <property type="project" value="UniProtKB-UniRule"/>
</dbReference>
<dbReference type="Proteomes" id="UP001208771">
    <property type="component" value="Unassembled WGS sequence"/>
</dbReference>
<protein>
    <recommendedName>
        <fullName evidence="9">TRAP transporter small permease protein</fullName>
    </recommendedName>
</protein>
<feature type="domain" description="Tripartite ATP-independent periplasmic transporters DctQ component" evidence="10">
    <location>
        <begin position="34"/>
        <end position="166"/>
    </location>
</feature>
<dbReference type="EMBL" id="JANFPI010000004">
    <property type="protein sequence ID" value="MCX8998375.1"/>
    <property type="molecule type" value="Genomic_DNA"/>
</dbReference>
<evidence type="ECO:0000259" key="10">
    <source>
        <dbReference type="Pfam" id="PF04290"/>
    </source>
</evidence>
<evidence type="ECO:0000256" key="2">
    <source>
        <dbReference type="ARBA" id="ARBA00022448"/>
    </source>
</evidence>
<evidence type="ECO:0000256" key="1">
    <source>
        <dbReference type="ARBA" id="ARBA00004429"/>
    </source>
</evidence>
<accession>A0AAE3SVI6</accession>
<evidence type="ECO:0000256" key="3">
    <source>
        <dbReference type="ARBA" id="ARBA00022475"/>
    </source>
</evidence>
<dbReference type="RefSeq" id="WP_306412151.1">
    <property type="nucleotide sequence ID" value="NZ_JANFPI010000004.1"/>
</dbReference>
<comment type="function">
    <text evidence="9">Part of the tripartite ATP-independent periplasmic (TRAP) transport system.</text>
</comment>
<proteinExistence type="inferred from homology"/>
<dbReference type="InterPro" id="IPR007387">
    <property type="entry name" value="TRAP_DctQ"/>
</dbReference>
<evidence type="ECO:0000313" key="11">
    <source>
        <dbReference type="EMBL" id="MCX8998375.1"/>
    </source>
</evidence>
<comment type="caution">
    <text evidence="11">The sequence shown here is derived from an EMBL/GenBank/DDBJ whole genome shotgun (WGS) entry which is preliminary data.</text>
</comment>
<keyword evidence="5 9" id="KW-0812">Transmembrane</keyword>
<comment type="subunit">
    <text evidence="9">The complex comprises the extracytoplasmic solute receptor protein and the two transmembrane proteins.</text>
</comment>
<sequence>MNSPTDPAFSGIITVIDRLTGFGNILAALSLFLIFLIIACEIFLRNLVGYSLSFSWDVAAYLMAASFLLAGASALKSGSHVRVTAVGDMLSPQGARWLDMAACLLGLVTCIALTIALTDMAILSWQRGSTSSSVVRIPLVWPQAVLSAGAIILNLQMFAQFLRLLRGEMLSTGPGLE</sequence>
<keyword evidence="4 9" id="KW-0997">Cell inner membrane</keyword>
<evidence type="ECO:0000256" key="6">
    <source>
        <dbReference type="ARBA" id="ARBA00022989"/>
    </source>
</evidence>
<keyword evidence="2 9" id="KW-0813">Transport</keyword>
<dbReference type="PANTHER" id="PTHR35011:SF10">
    <property type="entry name" value="TRAP TRANSPORTER SMALL PERMEASE PROTEIN"/>
    <property type="match status" value="1"/>
</dbReference>
<dbReference type="GO" id="GO:0015740">
    <property type="term" value="P:C4-dicarboxylate transport"/>
    <property type="evidence" value="ECO:0007669"/>
    <property type="project" value="TreeGrafter"/>
</dbReference>
<evidence type="ECO:0000313" key="12">
    <source>
        <dbReference type="Proteomes" id="UP001208771"/>
    </source>
</evidence>
<evidence type="ECO:0000256" key="9">
    <source>
        <dbReference type="RuleBase" id="RU369079"/>
    </source>
</evidence>
<dbReference type="Pfam" id="PF04290">
    <property type="entry name" value="DctQ"/>
    <property type="match status" value="1"/>
</dbReference>
<feature type="transmembrane region" description="Helical" evidence="9">
    <location>
        <begin position="25"/>
        <end position="44"/>
    </location>
</feature>
<gene>
    <name evidence="11" type="ORF">NOF55_14770</name>
</gene>
<comment type="subcellular location">
    <subcellularLocation>
        <location evidence="1 9">Cell inner membrane</location>
        <topology evidence="1 9">Multi-pass membrane protein</topology>
    </subcellularLocation>
</comment>
<keyword evidence="12" id="KW-1185">Reference proteome</keyword>
<keyword evidence="6 9" id="KW-1133">Transmembrane helix</keyword>
<evidence type="ECO:0000256" key="5">
    <source>
        <dbReference type="ARBA" id="ARBA00022692"/>
    </source>
</evidence>
<reference evidence="11" key="1">
    <citation type="submission" date="2022-07" db="EMBL/GenBank/DDBJ databases">
        <title>Ectorhizobium quercum gen.nov., sp. nov.</title>
        <authorList>
            <person name="Ma T."/>
            <person name="Li Y."/>
        </authorList>
    </citation>
    <scope>NUCLEOTIDE SEQUENCE</scope>
    <source>
        <strain evidence="11">BDR2-2</strain>
    </source>
</reference>
<feature type="transmembrane region" description="Helical" evidence="9">
    <location>
        <begin position="56"/>
        <end position="75"/>
    </location>
</feature>
<feature type="transmembrane region" description="Helical" evidence="9">
    <location>
        <begin position="139"/>
        <end position="159"/>
    </location>
</feature>
<evidence type="ECO:0000256" key="8">
    <source>
        <dbReference type="ARBA" id="ARBA00038436"/>
    </source>
</evidence>